<proteinExistence type="predicted"/>
<dbReference type="InterPro" id="IPR013187">
    <property type="entry name" value="F-box-assoc_dom_typ3"/>
</dbReference>
<accession>A0A8X7SD32</accession>
<evidence type="ECO:0000259" key="1">
    <source>
        <dbReference type="Pfam" id="PF08268"/>
    </source>
</evidence>
<evidence type="ECO:0000313" key="2">
    <source>
        <dbReference type="EMBL" id="KAG2303777.1"/>
    </source>
</evidence>
<dbReference type="NCBIfam" id="TIGR01640">
    <property type="entry name" value="F_box_assoc_1"/>
    <property type="match status" value="1"/>
</dbReference>
<protein>
    <recommendedName>
        <fullName evidence="1">F-box associated beta-propeller type 3 domain-containing protein</fullName>
    </recommendedName>
</protein>
<dbReference type="OrthoDB" id="1037539at2759"/>
<keyword evidence="3" id="KW-1185">Reference proteome</keyword>
<organism evidence="2 3">
    <name type="scientific">Brassica carinata</name>
    <name type="common">Ethiopian mustard</name>
    <name type="synonym">Abyssinian cabbage</name>
    <dbReference type="NCBI Taxonomy" id="52824"/>
    <lineage>
        <taxon>Eukaryota</taxon>
        <taxon>Viridiplantae</taxon>
        <taxon>Streptophyta</taxon>
        <taxon>Embryophyta</taxon>
        <taxon>Tracheophyta</taxon>
        <taxon>Spermatophyta</taxon>
        <taxon>Magnoliopsida</taxon>
        <taxon>eudicotyledons</taxon>
        <taxon>Gunneridae</taxon>
        <taxon>Pentapetalae</taxon>
        <taxon>rosids</taxon>
        <taxon>malvids</taxon>
        <taxon>Brassicales</taxon>
        <taxon>Brassicaceae</taxon>
        <taxon>Brassiceae</taxon>
        <taxon>Brassica</taxon>
    </lineage>
</organism>
<dbReference type="AlphaFoldDB" id="A0A8X7SD32"/>
<gene>
    <name evidence="2" type="ORF">Bca52824_032428</name>
</gene>
<sequence length="308" mass="35087">MSSRKPRFLVTFSTGVKQYGVLFPQHQNPDGSYPPFYSFQINHINEPTYALSESVEGLILLPGFKIWNPAVRRFSALPHPNEHIPTENCKSFLGYDLLEGKHKVLCILHSEDVRVLTLGAQESWRILTKGIPKHHPRGYGRCFNGILYYKACLLDDDENTIMSFDVKSESFSPIKYPKYLSFDMIPYEGRLALVTYSSSLSKVDLYILEDADGHEWTHQSFLNIICKSKLRGNPVVFKGITDDGELVFAPSVLSETYFILYFDPSRNSTREALFEGVKGETRRSCGIATKYMHIIDVFPNHIDSLVSL</sequence>
<name>A0A8X7SD32_BRACI</name>
<dbReference type="PANTHER" id="PTHR31111:SF97">
    <property type="entry name" value="F-BOX DOMAIN-CONTAINING PROTEIN"/>
    <property type="match status" value="1"/>
</dbReference>
<reference evidence="2 3" key="1">
    <citation type="submission" date="2020-02" db="EMBL/GenBank/DDBJ databases">
        <authorList>
            <person name="Ma Q."/>
            <person name="Huang Y."/>
            <person name="Song X."/>
            <person name="Pei D."/>
        </authorList>
    </citation>
    <scope>NUCLEOTIDE SEQUENCE [LARGE SCALE GENOMIC DNA]</scope>
    <source>
        <strain evidence="2">Sxm20200214</strain>
        <tissue evidence="2">Leaf</tissue>
    </source>
</reference>
<dbReference type="PANTHER" id="PTHR31111">
    <property type="entry name" value="BNAA05G37150D PROTEIN-RELATED"/>
    <property type="match status" value="1"/>
</dbReference>
<dbReference type="InterPro" id="IPR017451">
    <property type="entry name" value="F-box-assoc_interact_dom"/>
</dbReference>
<dbReference type="Proteomes" id="UP000886595">
    <property type="component" value="Unassembled WGS sequence"/>
</dbReference>
<evidence type="ECO:0000313" key="3">
    <source>
        <dbReference type="Proteomes" id="UP000886595"/>
    </source>
</evidence>
<dbReference type="Pfam" id="PF08268">
    <property type="entry name" value="FBA_3"/>
    <property type="match status" value="1"/>
</dbReference>
<dbReference type="EMBL" id="JAAMPC010000007">
    <property type="protein sequence ID" value="KAG2303777.1"/>
    <property type="molecule type" value="Genomic_DNA"/>
</dbReference>
<comment type="caution">
    <text evidence="2">The sequence shown here is derived from an EMBL/GenBank/DDBJ whole genome shotgun (WGS) entry which is preliminary data.</text>
</comment>
<feature type="domain" description="F-box associated beta-propeller type 3" evidence="1">
    <location>
        <begin position="7"/>
        <end position="302"/>
    </location>
</feature>